<dbReference type="InterPro" id="IPR014729">
    <property type="entry name" value="Rossmann-like_a/b/a_fold"/>
</dbReference>
<keyword evidence="10 14" id="KW-0067">ATP-binding</keyword>
<dbReference type="SUPFAM" id="SSF52374">
    <property type="entry name" value="Nucleotidylyl transferase"/>
    <property type="match status" value="1"/>
</dbReference>
<evidence type="ECO:0000256" key="12">
    <source>
        <dbReference type="ARBA" id="ARBA00047880"/>
    </source>
</evidence>
<dbReference type="Pfam" id="PF01687">
    <property type="entry name" value="Flavokinase"/>
    <property type="match status" value="1"/>
</dbReference>
<evidence type="ECO:0000256" key="4">
    <source>
        <dbReference type="ARBA" id="ARBA00022643"/>
    </source>
</evidence>
<dbReference type="AlphaFoldDB" id="A0A5C0SG21"/>
<dbReference type="Gene3D" id="3.40.50.620">
    <property type="entry name" value="HUPs"/>
    <property type="match status" value="1"/>
</dbReference>
<evidence type="ECO:0000256" key="3">
    <source>
        <dbReference type="ARBA" id="ARBA00022630"/>
    </source>
</evidence>
<dbReference type="PIRSF" id="PIRSF004491">
    <property type="entry name" value="FAD_Synth"/>
    <property type="match status" value="1"/>
</dbReference>
<dbReference type="Pfam" id="PF06574">
    <property type="entry name" value="FAD_syn"/>
    <property type="match status" value="1"/>
</dbReference>
<comment type="catalytic activity">
    <reaction evidence="13 14">
        <text>FMN + ATP + H(+) = FAD + diphosphate</text>
        <dbReference type="Rhea" id="RHEA:17237"/>
        <dbReference type="ChEBI" id="CHEBI:15378"/>
        <dbReference type="ChEBI" id="CHEBI:30616"/>
        <dbReference type="ChEBI" id="CHEBI:33019"/>
        <dbReference type="ChEBI" id="CHEBI:57692"/>
        <dbReference type="ChEBI" id="CHEBI:58210"/>
        <dbReference type="EC" id="2.7.7.2"/>
    </reaction>
</comment>
<dbReference type="PANTHER" id="PTHR22749">
    <property type="entry name" value="RIBOFLAVIN KINASE/FMN ADENYLYLTRANSFERASE"/>
    <property type="match status" value="1"/>
</dbReference>
<dbReference type="FunFam" id="3.40.50.620:FF:000021">
    <property type="entry name" value="Riboflavin biosynthesis protein"/>
    <property type="match status" value="1"/>
</dbReference>
<dbReference type="GO" id="GO:0006747">
    <property type="term" value="P:FAD biosynthetic process"/>
    <property type="evidence" value="ECO:0007669"/>
    <property type="project" value="UniProtKB-UniRule"/>
</dbReference>
<dbReference type="SUPFAM" id="SSF82114">
    <property type="entry name" value="Riboflavin kinase-like"/>
    <property type="match status" value="1"/>
</dbReference>
<dbReference type="GO" id="GO:0003919">
    <property type="term" value="F:FMN adenylyltransferase activity"/>
    <property type="evidence" value="ECO:0007669"/>
    <property type="project" value="UniProtKB-UniRule"/>
</dbReference>
<dbReference type="GO" id="GO:0008531">
    <property type="term" value="F:riboflavin kinase activity"/>
    <property type="evidence" value="ECO:0007669"/>
    <property type="project" value="UniProtKB-UniRule"/>
</dbReference>
<dbReference type="GO" id="GO:0009398">
    <property type="term" value="P:FMN biosynthetic process"/>
    <property type="evidence" value="ECO:0007669"/>
    <property type="project" value="UniProtKB-UniRule"/>
</dbReference>
<gene>
    <name evidence="16" type="ORF">FQB35_07480</name>
</gene>
<dbReference type="NCBIfam" id="NF004162">
    <property type="entry name" value="PRK05627.1-5"/>
    <property type="match status" value="1"/>
</dbReference>
<evidence type="ECO:0000256" key="2">
    <source>
        <dbReference type="ARBA" id="ARBA00005201"/>
    </source>
</evidence>
<dbReference type="GO" id="GO:0005524">
    <property type="term" value="F:ATP binding"/>
    <property type="evidence" value="ECO:0007669"/>
    <property type="project" value="UniProtKB-UniRule"/>
</dbReference>
<evidence type="ECO:0000313" key="17">
    <source>
        <dbReference type="Proteomes" id="UP000324646"/>
    </source>
</evidence>
<keyword evidence="3 14" id="KW-0285">Flavoprotein</keyword>
<reference evidence="16 17" key="1">
    <citation type="submission" date="2019-07" db="EMBL/GenBank/DDBJ databases">
        <title>Complete genome of Crassaminicella thermophila SY095.</title>
        <authorList>
            <person name="Li X."/>
        </authorList>
    </citation>
    <scope>NUCLEOTIDE SEQUENCE [LARGE SCALE GENOMIC DNA]</scope>
    <source>
        <strain evidence="16 17">SY095</strain>
    </source>
</reference>
<evidence type="ECO:0000256" key="9">
    <source>
        <dbReference type="ARBA" id="ARBA00022827"/>
    </source>
</evidence>
<name>A0A5C0SG21_CRATE</name>
<dbReference type="InterPro" id="IPR002606">
    <property type="entry name" value="Riboflavin_kinase_bac"/>
</dbReference>
<dbReference type="CDD" id="cd02064">
    <property type="entry name" value="FAD_synthetase_N"/>
    <property type="match status" value="1"/>
</dbReference>
<dbReference type="InterPro" id="IPR023465">
    <property type="entry name" value="Riboflavin_kinase_dom_sf"/>
</dbReference>
<comment type="pathway">
    <text evidence="2 14">Cofactor biosynthesis; FMN biosynthesis; FMN from riboflavin (ATP route): step 1/1.</text>
</comment>
<evidence type="ECO:0000256" key="5">
    <source>
        <dbReference type="ARBA" id="ARBA00022679"/>
    </source>
</evidence>
<sequence>MEVITSLENIEIDSNTGIALGSFDGVHIGHQALIVNLVDVCKKSNLKSVVYTFRNHPRNLTVSNGAPKRIITDKKKFHLLAELGVDYTVFIDFDDYQRTLSPEKFIKEILKDKFKMSYAVVGFNYRFGYRAQGDAAFLNHLKEKYSYDVMIVKAINIQDEVISSTKIREFISNGDIGKANLFLGRNYSIVGNVIHGKGLGKEFGFPTANIFVNKDYILPSSGVYFTKCIIDNKMYYSITNIGVNPTIGKNPISIETHIFKFDGDLYGKEIEILFFQKSRDEMKHEKIQDLICQINRDVQLAKKFFNI</sequence>
<comment type="pathway">
    <text evidence="1 14">Cofactor biosynthesis; FAD biosynthesis; FAD from FMN: step 1/1.</text>
</comment>
<accession>A0A5C0SG21</accession>
<evidence type="ECO:0000259" key="15">
    <source>
        <dbReference type="SMART" id="SM00904"/>
    </source>
</evidence>
<evidence type="ECO:0000256" key="7">
    <source>
        <dbReference type="ARBA" id="ARBA00022741"/>
    </source>
</evidence>
<dbReference type="NCBIfam" id="TIGR00083">
    <property type="entry name" value="ribF"/>
    <property type="match status" value="1"/>
</dbReference>
<comment type="similarity">
    <text evidence="14">Belongs to the ribF family.</text>
</comment>
<evidence type="ECO:0000256" key="1">
    <source>
        <dbReference type="ARBA" id="ARBA00004726"/>
    </source>
</evidence>
<dbReference type="EMBL" id="CP042243">
    <property type="protein sequence ID" value="QEK12228.1"/>
    <property type="molecule type" value="Genomic_DNA"/>
</dbReference>
<evidence type="ECO:0000256" key="14">
    <source>
        <dbReference type="PIRNR" id="PIRNR004491"/>
    </source>
</evidence>
<evidence type="ECO:0000256" key="10">
    <source>
        <dbReference type="ARBA" id="ARBA00022840"/>
    </source>
</evidence>
<dbReference type="InterPro" id="IPR015865">
    <property type="entry name" value="Riboflavin_kinase_bac/euk"/>
</dbReference>
<dbReference type="RefSeq" id="WP_148809383.1">
    <property type="nucleotide sequence ID" value="NZ_CP042243.1"/>
</dbReference>
<keyword evidence="7 14" id="KW-0547">Nucleotide-binding</keyword>
<dbReference type="EC" id="2.7.7.2" evidence="14"/>
<dbReference type="Gene3D" id="2.40.30.30">
    <property type="entry name" value="Riboflavin kinase-like"/>
    <property type="match status" value="1"/>
</dbReference>
<keyword evidence="4 14" id="KW-0288">FMN</keyword>
<dbReference type="PANTHER" id="PTHR22749:SF6">
    <property type="entry name" value="RIBOFLAVIN KINASE"/>
    <property type="match status" value="1"/>
</dbReference>
<keyword evidence="9 14" id="KW-0274">FAD</keyword>
<keyword evidence="17" id="KW-1185">Reference proteome</keyword>
<dbReference type="OrthoDB" id="9803667at2"/>
<organism evidence="16 17">
    <name type="scientific">Crassaminicella thermophila</name>
    <dbReference type="NCBI Taxonomy" id="2599308"/>
    <lineage>
        <taxon>Bacteria</taxon>
        <taxon>Bacillati</taxon>
        <taxon>Bacillota</taxon>
        <taxon>Clostridia</taxon>
        <taxon>Eubacteriales</taxon>
        <taxon>Clostridiaceae</taxon>
        <taxon>Crassaminicella</taxon>
    </lineage>
</organism>
<feature type="domain" description="Riboflavin kinase" evidence="15">
    <location>
        <begin position="182"/>
        <end position="306"/>
    </location>
</feature>
<evidence type="ECO:0000313" key="16">
    <source>
        <dbReference type="EMBL" id="QEK12228.1"/>
    </source>
</evidence>
<evidence type="ECO:0000256" key="8">
    <source>
        <dbReference type="ARBA" id="ARBA00022777"/>
    </source>
</evidence>
<evidence type="ECO:0000256" key="13">
    <source>
        <dbReference type="ARBA" id="ARBA00049494"/>
    </source>
</evidence>
<dbReference type="KEGG" id="crs:FQB35_07480"/>
<keyword evidence="8 14" id="KW-0418">Kinase</keyword>
<evidence type="ECO:0000256" key="6">
    <source>
        <dbReference type="ARBA" id="ARBA00022695"/>
    </source>
</evidence>
<keyword evidence="5 14" id="KW-0808">Transferase</keyword>
<keyword evidence="11" id="KW-0511">Multifunctional enzyme</keyword>
<proteinExistence type="inferred from homology"/>
<dbReference type="SMART" id="SM00904">
    <property type="entry name" value="Flavokinase"/>
    <property type="match status" value="1"/>
</dbReference>
<dbReference type="InterPro" id="IPR023468">
    <property type="entry name" value="Riboflavin_kinase"/>
</dbReference>
<dbReference type="InterPro" id="IPR015864">
    <property type="entry name" value="FAD_synthase"/>
</dbReference>
<dbReference type="EC" id="2.7.1.26" evidence="14"/>
<keyword evidence="6 14" id="KW-0548">Nucleotidyltransferase</keyword>
<dbReference type="UniPathway" id="UPA00277">
    <property type="reaction ID" value="UER00407"/>
</dbReference>
<comment type="catalytic activity">
    <reaction evidence="12 14">
        <text>riboflavin + ATP = FMN + ADP + H(+)</text>
        <dbReference type="Rhea" id="RHEA:14357"/>
        <dbReference type="ChEBI" id="CHEBI:15378"/>
        <dbReference type="ChEBI" id="CHEBI:30616"/>
        <dbReference type="ChEBI" id="CHEBI:57986"/>
        <dbReference type="ChEBI" id="CHEBI:58210"/>
        <dbReference type="ChEBI" id="CHEBI:456216"/>
        <dbReference type="EC" id="2.7.1.26"/>
    </reaction>
</comment>
<dbReference type="UniPathway" id="UPA00276">
    <property type="reaction ID" value="UER00406"/>
</dbReference>
<protein>
    <recommendedName>
        <fullName evidence="14">Riboflavin biosynthesis protein</fullName>
    </recommendedName>
    <domain>
        <recommendedName>
            <fullName evidence="14">Riboflavin kinase</fullName>
            <ecNumber evidence="14">2.7.1.26</ecNumber>
        </recommendedName>
        <alternativeName>
            <fullName evidence="14">Flavokinase</fullName>
        </alternativeName>
    </domain>
    <domain>
        <recommendedName>
            <fullName evidence="14">FMN adenylyltransferase</fullName>
            <ecNumber evidence="14">2.7.7.2</ecNumber>
        </recommendedName>
        <alternativeName>
            <fullName evidence="14">FAD pyrophosphorylase</fullName>
        </alternativeName>
        <alternativeName>
            <fullName evidence="14">FAD synthase</fullName>
        </alternativeName>
    </domain>
</protein>
<dbReference type="Proteomes" id="UP000324646">
    <property type="component" value="Chromosome"/>
</dbReference>
<dbReference type="GO" id="GO:0009231">
    <property type="term" value="P:riboflavin biosynthetic process"/>
    <property type="evidence" value="ECO:0007669"/>
    <property type="project" value="InterPro"/>
</dbReference>
<evidence type="ECO:0000256" key="11">
    <source>
        <dbReference type="ARBA" id="ARBA00023268"/>
    </source>
</evidence>